<accession>N9DJ25</accession>
<comment type="caution">
    <text evidence="1">The sequence shown here is derived from an EMBL/GenBank/DDBJ whole genome shotgun (WGS) entry which is preliminary data.</text>
</comment>
<protein>
    <submittedName>
        <fullName evidence="1">Uncharacterized protein</fullName>
    </submittedName>
</protein>
<dbReference type="Proteomes" id="UP000018460">
    <property type="component" value="Unassembled WGS sequence"/>
</dbReference>
<keyword evidence="2" id="KW-1185">Reference proteome</keyword>
<evidence type="ECO:0000313" key="1">
    <source>
        <dbReference type="EMBL" id="ENV82614.1"/>
    </source>
</evidence>
<dbReference type="RefSeq" id="WP_005010800.1">
    <property type="nucleotide sequence ID" value="NZ_KB849727.1"/>
</dbReference>
<proteinExistence type="predicted"/>
<gene>
    <name evidence="1" type="ORF">F941_02008</name>
</gene>
<dbReference type="PATRIC" id="fig|1120925.3.peg.2124"/>
<evidence type="ECO:0000313" key="2">
    <source>
        <dbReference type="Proteomes" id="UP000018460"/>
    </source>
</evidence>
<organism evidence="1 2">
    <name type="scientific">Acinetobacter bouvetii DSM 14964 = CIP 107468</name>
    <dbReference type="NCBI Taxonomy" id="1120925"/>
    <lineage>
        <taxon>Bacteria</taxon>
        <taxon>Pseudomonadati</taxon>
        <taxon>Pseudomonadota</taxon>
        <taxon>Gammaproteobacteria</taxon>
        <taxon>Moraxellales</taxon>
        <taxon>Moraxellaceae</taxon>
        <taxon>Acinetobacter</taxon>
    </lineage>
</organism>
<reference evidence="1 2" key="1">
    <citation type="submission" date="2013-02" db="EMBL/GenBank/DDBJ databases">
        <title>The Genome Sequence of Acinetobacter bouvetii CIP 107468.</title>
        <authorList>
            <consortium name="The Broad Institute Genome Sequencing Platform"/>
            <consortium name="The Broad Institute Genome Sequencing Center for Infectious Disease"/>
            <person name="Cerqueira G."/>
            <person name="Feldgarden M."/>
            <person name="Courvalin P."/>
            <person name="Perichon B."/>
            <person name="Grillot-Courvalin C."/>
            <person name="Clermont D."/>
            <person name="Rocha E."/>
            <person name="Yoon E.-J."/>
            <person name="Nemec A."/>
            <person name="Walker B."/>
            <person name="Young S.K."/>
            <person name="Zeng Q."/>
            <person name="Gargeya S."/>
            <person name="Fitzgerald M."/>
            <person name="Haas B."/>
            <person name="Abouelleil A."/>
            <person name="Alvarado L."/>
            <person name="Arachchi H.M."/>
            <person name="Berlin A.M."/>
            <person name="Chapman S.B."/>
            <person name="Dewar J."/>
            <person name="Goldberg J."/>
            <person name="Griggs A."/>
            <person name="Gujja S."/>
            <person name="Hansen M."/>
            <person name="Howarth C."/>
            <person name="Imamovic A."/>
            <person name="Larimer J."/>
            <person name="McCowan C."/>
            <person name="Murphy C."/>
            <person name="Neiman D."/>
            <person name="Pearson M."/>
            <person name="Priest M."/>
            <person name="Roberts A."/>
            <person name="Saif S."/>
            <person name="Shea T."/>
            <person name="Sisk P."/>
            <person name="Sykes S."/>
            <person name="Wortman J."/>
            <person name="Nusbaum C."/>
            <person name="Birren B."/>
        </authorList>
    </citation>
    <scope>NUCLEOTIDE SEQUENCE [LARGE SCALE GENOMIC DNA]</scope>
    <source>
        <strain evidence="1 2">CIP 107468</strain>
    </source>
</reference>
<dbReference type="EMBL" id="APQD01000013">
    <property type="protein sequence ID" value="ENV82614.1"/>
    <property type="molecule type" value="Genomic_DNA"/>
</dbReference>
<dbReference type="AlphaFoldDB" id="N9DJ25"/>
<sequence length="78" mass="9028">MQGAAKAEGIKMLRGLFRQDDLRQIRGLADLQVQNLKSIQNCDLGREEWQDDISHDIGFSFKIAMRFWVKDIFKNESG</sequence>
<name>N9DJ25_9GAMM</name>